<feature type="transmembrane region" description="Helical" evidence="5">
    <location>
        <begin position="107"/>
        <end position="129"/>
    </location>
</feature>
<feature type="transmembrane region" description="Helical" evidence="5">
    <location>
        <begin position="141"/>
        <end position="161"/>
    </location>
</feature>
<feature type="transmembrane region" description="Helical" evidence="5">
    <location>
        <begin position="277"/>
        <end position="300"/>
    </location>
</feature>
<dbReference type="GO" id="GO:0015385">
    <property type="term" value="F:sodium:proton antiporter activity"/>
    <property type="evidence" value="ECO:0007669"/>
    <property type="project" value="TreeGrafter"/>
</dbReference>
<feature type="transmembrane region" description="Helical" evidence="5">
    <location>
        <begin position="339"/>
        <end position="361"/>
    </location>
</feature>
<evidence type="ECO:0000256" key="1">
    <source>
        <dbReference type="ARBA" id="ARBA00004141"/>
    </source>
</evidence>
<dbReference type="InterPro" id="IPR004837">
    <property type="entry name" value="NaCa_Exmemb"/>
</dbReference>
<dbReference type="OrthoDB" id="9787814at2"/>
<feature type="transmembrane region" description="Helical" evidence="5">
    <location>
        <begin position="9"/>
        <end position="31"/>
    </location>
</feature>
<dbReference type="AlphaFoldDB" id="A0A2T8HMF4"/>
<evidence type="ECO:0000256" key="5">
    <source>
        <dbReference type="SAM" id="Phobius"/>
    </source>
</evidence>
<evidence type="ECO:0000313" key="7">
    <source>
        <dbReference type="EMBL" id="PVH26616.1"/>
    </source>
</evidence>
<evidence type="ECO:0000256" key="2">
    <source>
        <dbReference type="ARBA" id="ARBA00022692"/>
    </source>
</evidence>
<feature type="transmembrane region" description="Helical" evidence="5">
    <location>
        <begin position="173"/>
        <end position="190"/>
    </location>
</feature>
<keyword evidence="2 5" id="KW-0812">Transmembrane</keyword>
<feature type="transmembrane region" description="Helical" evidence="5">
    <location>
        <begin position="37"/>
        <end position="60"/>
    </location>
</feature>
<gene>
    <name evidence="7" type="ORF">DC487_03115</name>
</gene>
<feature type="transmembrane region" description="Helical" evidence="5">
    <location>
        <begin position="368"/>
        <end position="385"/>
    </location>
</feature>
<dbReference type="RefSeq" id="WP_116774474.1">
    <property type="nucleotide sequence ID" value="NZ_QDKG01000001.1"/>
</dbReference>
<dbReference type="InterPro" id="IPR052946">
    <property type="entry name" value="Alkaline_pH_Ca-Antiporter"/>
</dbReference>
<evidence type="ECO:0000256" key="4">
    <source>
        <dbReference type="ARBA" id="ARBA00023136"/>
    </source>
</evidence>
<protein>
    <submittedName>
        <fullName evidence="7">Calcium:proton antiporter</fullName>
    </submittedName>
</protein>
<reference evidence="7 8" key="1">
    <citation type="submission" date="2018-04" db="EMBL/GenBank/DDBJ databases">
        <title>Sphingobacterium cortibacter sp. nov.</title>
        <authorList>
            <person name="Li Y."/>
        </authorList>
    </citation>
    <scope>NUCLEOTIDE SEQUENCE [LARGE SCALE GENOMIC DNA]</scope>
    <source>
        <strain evidence="7 8">2c-3</strain>
    </source>
</reference>
<feature type="transmembrane region" description="Helical" evidence="5">
    <location>
        <begin position="72"/>
        <end position="95"/>
    </location>
</feature>
<accession>A0A2T8HMF4</accession>
<keyword evidence="3 5" id="KW-1133">Transmembrane helix</keyword>
<dbReference type="PANTHER" id="PTHR37958:SF1">
    <property type="entry name" value="SODIUM-POTASSIUM_PROTON ANTIPORTER CHAA"/>
    <property type="match status" value="1"/>
</dbReference>
<evidence type="ECO:0000256" key="3">
    <source>
        <dbReference type="ARBA" id="ARBA00022989"/>
    </source>
</evidence>
<dbReference type="GO" id="GO:0005886">
    <property type="term" value="C:plasma membrane"/>
    <property type="evidence" value="ECO:0007669"/>
    <property type="project" value="TreeGrafter"/>
</dbReference>
<evidence type="ECO:0000259" key="6">
    <source>
        <dbReference type="Pfam" id="PF01699"/>
    </source>
</evidence>
<feature type="transmembrane region" description="Helical" evidence="5">
    <location>
        <begin position="312"/>
        <end position="333"/>
    </location>
</feature>
<organism evidence="7 8">
    <name type="scientific">Sphingobacterium corticibacter</name>
    <dbReference type="NCBI Taxonomy" id="2171749"/>
    <lineage>
        <taxon>Bacteria</taxon>
        <taxon>Pseudomonadati</taxon>
        <taxon>Bacteroidota</taxon>
        <taxon>Sphingobacteriia</taxon>
        <taxon>Sphingobacteriales</taxon>
        <taxon>Sphingobacteriaceae</taxon>
        <taxon>Sphingobacterium</taxon>
    </lineage>
</organism>
<evidence type="ECO:0000313" key="8">
    <source>
        <dbReference type="Proteomes" id="UP000245627"/>
    </source>
</evidence>
<dbReference type="GO" id="GO:0015386">
    <property type="term" value="F:potassium:proton antiporter activity"/>
    <property type="evidence" value="ECO:0007669"/>
    <property type="project" value="TreeGrafter"/>
</dbReference>
<dbReference type="EMBL" id="QDKG01000001">
    <property type="protein sequence ID" value="PVH26616.1"/>
    <property type="molecule type" value="Genomic_DNA"/>
</dbReference>
<feature type="domain" description="Sodium/calcium exchanger membrane region" evidence="6">
    <location>
        <begin position="41"/>
        <end position="193"/>
    </location>
</feature>
<feature type="transmembrane region" description="Helical" evidence="5">
    <location>
        <begin position="244"/>
        <end position="265"/>
    </location>
</feature>
<keyword evidence="4 5" id="KW-0472">Membrane</keyword>
<keyword evidence="8" id="KW-1185">Reference proteome</keyword>
<dbReference type="PANTHER" id="PTHR37958">
    <property type="entry name" value="SODIUM-POTASSIUM/PROTON ANTIPORTER CHAA"/>
    <property type="match status" value="1"/>
</dbReference>
<comment type="subcellular location">
    <subcellularLocation>
        <location evidence="1">Membrane</location>
        <topology evidence="1">Multi-pass membrane protein</topology>
    </subcellularLocation>
</comment>
<feature type="domain" description="Sodium/calcium exchanger membrane region" evidence="6">
    <location>
        <begin position="245"/>
        <end position="385"/>
    </location>
</feature>
<dbReference type="Pfam" id="PF01699">
    <property type="entry name" value="Na_Ca_ex"/>
    <property type="match status" value="2"/>
</dbReference>
<dbReference type="Proteomes" id="UP000245627">
    <property type="component" value="Unassembled WGS sequence"/>
</dbReference>
<sequence length="387" mass="42107">MKHIITFPILLRLAMIWLVVGIFILFGSSFLATTMSYTTATTVFVVVLITIIVASFGVVAQADKLAHLLGEPYGTLILTLSIVSIEVVLIAAVMLGPSESPNIGKDSIFSVMMIIMNLVIGLCILLGSSKHKEQEYNAQGTLTYFSMIIILGGLALILPNFIVGKGLGEFSRAQAITIASLVLMIYALFLKYQMTDYKHLYIQPPAGSMRIPYPRQQEITTEEVAFKKDSENTVVSRGEVLTRIVLLLLMILPIVLLSHDMAIVVDFGIQSANLPPALSGVLIAIIVFTPESMTAVKAALNNEFQRTINLCHGAFVSTVGLTVPAVLIVGLIMSKTVRFGLTHAELVLFVLTLFLSLVTFLGKRTSPILGIIHLALFAVFILLLFNP</sequence>
<proteinExistence type="predicted"/>
<name>A0A2T8HMF4_9SPHI</name>
<comment type="caution">
    <text evidence="7">The sequence shown here is derived from an EMBL/GenBank/DDBJ whole genome shotgun (WGS) entry which is preliminary data.</text>
</comment>